<dbReference type="SMART" id="SM00387">
    <property type="entry name" value="HATPase_c"/>
    <property type="match status" value="1"/>
</dbReference>
<evidence type="ECO:0000256" key="3">
    <source>
        <dbReference type="ARBA" id="ARBA00012438"/>
    </source>
</evidence>
<reference evidence="12 13" key="1">
    <citation type="submission" date="2020-08" db="EMBL/GenBank/DDBJ databases">
        <title>Genomic Encyclopedia of Type Strains, Phase IV (KMG-IV): sequencing the most valuable type-strain genomes for metagenomic binning, comparative biology and taxonomic classification.</title>
        <authorList>
            <person name="Goeker M."/>
        </authorList>
    </citation>
    <scope>NUCLEOTIDE SEQUENCE [LARGE SCALE GENOMIC DNA]</scope>
    <source>
        <strain evidence="12 13">DSM 22368</strain>
    </source>
</reference>
<keyword evidence="10" id="KW-0812">Transmembrane</keyword>
<dbReference type="PANTHER" id="PTHR44936">
    <property type="entry name" value="SENSOR PROTEIN CREC"/>
    <property type="match status" value="1"/>
</dbReference>
<dbReference type="PANTHER" id="PTHR44936:SF10">
    <property type="entry name" value="SENSOR PROTEIN RSTB"/>
    <property type="match status" value="1"/>
</dbReference>
<dbReference type="Proteomes" id="UP000528457">
    <property type="component" value="Unassembled WGS sequence"/>
</dbReference>
<feature type="transmembrane region" description="Helical" evidence="10">
    <location>
        <begin position="126"/>
        <end position="145"/>
    </location>
</feature>
<dbReference type="EC" id="2.7.13.3" evidence="3"/>
<name>A0A7X0JW16_9GAMM</name>
<organism evidence="12 13">
    <name type="scientific">Pseudoteredinibacter isoporae</name>
    <dbReference type="NCBI Taxonomy" id="570281"/>
    <lineage>
        <taxon>Bacteria</taxon>
        <taxon>Pseudomonadati</taxon>
        <taxon>Pseudomonadota</taxon>
        <taxon>Gammaproteobacteria</taxon>
        <taxon>Cellvibrionales</taxon>
        <taxon>Cellvibrionaceae</taxon>
        <taxon>Pseudoteredinibacter</taxon>
    </lineage>
</organism>
<dbReference type="InterPro" id="IPR004358">
    <property type="entry name" value="Sig_transdc_His_kin-like_C"/>
</dbReference>
<evidence type="ECO:0000256" key="9">
    <source>
        <dbReference type="ARBA" id="ARBA00022840"/>
    </source>
</evidence>
<dbReference type="GO" id="GO:0005524">
    <property type="term" value="F:ATP binding"/>
    <property type="evidence" value="ECO:0007669"/>
    <property type="project" value="UniProtKB-KW"/>
</dbReference>
<accession>A0A7X0JW16</accession>
<dbReference type="Gene3D" id="1.10.287.130">
    <property type="match status" value="1"/>
</dbReference>
<feature type="transmembrane region" description="Helical" evidence="10">
    <location>
        <begin position="47"/>
        <end position="68"/>
    </location>
</feature>
<dbReference type="GO" id="GO:0000155">
    <property type="term" value="F:phosphorelay sensor kinase activity"/>
    <property type="evidence" value="ECO:0007669"/>
    <property type="project" value="InterPro"/>
</dbReference>
<dbReference type="RefSeq" id="WP_166845116.1">
    <property type="nucleotide sequence ID" value="NZ_JAAONY010000002.1"/>
</dbReference>
<dbReference type="InterPro" id="IPR036890">
    <property type="entry name" value="HATPase_C_sf"/>
</dbReference>
<dbReference type="CDD" id="cd00082">
    <property type="entry name" value="HisKA"/>
    <property type="match status" value="1"/>
</dbReference>
<dbReference type="Gene3D" id="3.30.565.10">
    <property type="entry name" value="Histidine kinase-like ATPase, C-terminal domain"/>
    <property type="match status" value="1"/>
</dbReference>
<dbReference type="InterPro" id="IPR036097">
    <property type="entry name" value="HisK_dim/P_sf"/>
</dbReference>
<proteinExistence type="predicted"/>
<evidence type="ECO:0000256" key="8">
    <source>
        <dbReference type="ARBA" id="ARBA00022777"/>
    </source>
</evidence>
<dbReference type="PROSITE" id="PS50109">
    <property type="entry name" value="HIS_KIN"/>
    <property type="match status" value="1"/>
</dbReference>
<dbReference type="EMBL" id="JACHHT010000002">
    <property type="protein sequence ID" value="MBB6522839.1"/>
    <property type="molecule type" value="Genomic_DNA"/>
</dbReference>
<dbReference type="InterPro" id="IPR050980">
    <property type="entry name" value="2C_sensor_his_kinase"/>
</dbReference>
<keyword evidence="5" id="KW-0597">Phosphoprotein</keyword>
<dbReference type="Pfam" id="PF00512">
    <property type="entry name" value="HisKA"/>
    <property type="match status" value="1"/>
</dbReference>
<feature type="transmembrane region" description="Helical" evidence="10">
    <location>
        <begin position="21"/>
        <end position="41"/>
    </location>
</feature>
<evidence type="ECO:0000313" key="13">
    <source>
        <dbReference type="Proteomes" id="UP000528457"/>
    </source>
</evidence>
<dbReference type="AlphaFoldDB" id="A0A7X0JW16"/>
<keyword evidence="6 12" id="KW-0808">Transferase</keyword>
<evidence type="ECO:0000256" key="2">
    <source>
        <dbReference type="ARBA" id="ARBA00004651"/>
    </source>
</evidence>
<evidence type="ECO:0000259" key="11">
    <source>
        <dbReference type="PROSITE" id="PS50109"/>
    </source>
</evidence>
<protein>
    <recommendedName>
        <fullName evidence="3">histidine kinase</fullName>
        <ecNumber evidence="3">2.7.13.3</ecNumber>
    </recommendedName>
</protein>
<keyword evidence="7" id="KW-0547">Nucleotide-binding</keyword>
<keyword evidence="10" id="KW-0472">Membrane</keyword>
<feature type="transmembrane region" description="Helical" evidence="10">
    <location>
        <begin position="180"/>
        <end position="198"/>
    </location>
</feature>
<dbReference type="InterPro" id="IPR003594">
    <property type="entry name" value="HATPase_dom"/>
</dbReference>
<dbReference type="SMART" id="SM00388">
    <property type="entry name" value="HisKA"/>
    <property type="match status" value="1"/>
</dbReference>
<evidence type="ECO:0000256" key="7">
    <source>
        <dbReference type="ARBA" id="ARBA00022741"/>
    </source>
</evidence>
<evidence type="ECO:0000313" key="12">
    <source>
        <dbReference type="EMBL" id="MBB6522839.1"/>
    </source>
</evidence>
<sequence length="441" mass="49046">MTEDRSFSLAAPTNNLRRLMVIRGLLISALCIALISSYFALHLVLPYSVLGLILTGITAINLLTWLRLQKPWPVTELEFFSQLLLDALCISLMLYFSGGANNPFVSYYLVPLCIAAATLSWNYAALLTAISVAAYTILLVYHIPIEELSPMSHHHQLTMVQEGTSHGMNHGASQWNMHTLGMWINFMASALLISYFVVQMARNIRGQDQALTRLREEEMLNQQLMAVATLAAGTAHELGTPLSTIKTLLSEMQDDYPDKPELQEDLKLLQSQLVQCDHTLKNLINRAEQSQAGNQSKQDLHQYCEDIIEQWLIMRPEVEANIQLAESCPERQVSFDATIGQSILNLLNNAADACPTGIDVDICWTRDEFILTIDDNGPGIPLEIAEQLGKPFVSTKGKGFGLGLFLSHASISRHGGEIKLYNRDNAGTHTELRLPLSKEIS</sequence>
<dbReference type="GO" id="GO:0005886">
    <property type="term" value="C:plasma membrane"/>
    <property type="evidence" value="ECO:0007669"/>
    <property type="project" value="UniProtKB-SubCell"/>
</dbReference>
<evidence type="ECO:0000256" key="4">
    <source>
        <dbReference type="ARBA" id="ARBA00022475"/>
    </source>
</evidence>
<dbReference type="InterPro" id="IPR005467">
    <property type="entry name" value="His_kinase_dom"/>
</dbReference>
<evidence type="ECO:0000256" key="10">
    <source>
        <dbReference type="SAM" id="Phobius"/>
    </source>
</evidence>
<dbReference type="Pfam" id="PF02518">
    <property type="entry name" value="HATPase_c"/>
    <property type="match status" value="1"/>
</dbReference>
<dbReference type="CDD" id="cd00075">
    <property type="entry name" value="HATPase"/>
    <property type="match status" value="1"/>
</dbReference>
<feature type="domain" description="Histidine kinase" evidence="11">
    <location>
        <begin position="233"/>
        <end position="438"/>
    </location>
</feature>
<keyword evidence="4" id="KW-1003">Cell membrane</keyword>
<keyword evidence="13" id="KW-1185">Reference proteome</keyword>
<dbReference type="SUPFAM" id="SSF55874">
    <property type="entry name" value="ATPase domain of HSP90 chaperone/DNA topoisomerase II/histidine kinase"/>
    <property type="match status" value="1"/>
</dbReference>
<keyword evidence="10" id="KW-1133">Transmembrane helix</keyword>
<evidence type="ECO:0000256" key="5">
    <source>
        <dbReference type="ARBA" id="ARBA00022553"/>
    </source>
</evidence>
<dbReference type="InterPro" id="IPR003661">
    <property type="entry name" value="HisK_dim/P_dom"/>
</dbReference>
<comment type="catalytic activity">
    <reaction evidence="1">
        <text>ATP + protein L-histidine = ADP + protein N-phospho-L-histidine.</text>
        <dbReference type="EC" id="2.7.13.3"/>
    </reaction>
</comment>
<dbReference type="PRINTS" id="PR00344">
    <property type="entry name" value="BCTRLSENSOR"/>
</dbReference>
<keyword evidence="9" id="KW-0067">ATP-binding</keyword>
<dbReference type="InParanoid" id="A0A7X0JW16"/>
<comment type="caution">
    <text evidence="12">The sequence shown here is derived from an EMBL/GenBank/DDBJ whole genome shotgun (WGS) entry which is preliminary data.</text>
</comment>
<evidence type="ECO:0000256" key="6">
    <source>
        <dbReference type="ARBA" id="ARBA00022679"/>
    </source>
</evidence>
<comment type="subcellular location">
    <subcellularLocation>
        <location evidence="2">Cell membrane</location>
        <topology evidence="2">Multi-pass membrane protein</topology>
    </subcellularLocation>
</comment>
<gene>
    <name evidence="12" type="ORF">HNR48_003124</name>
</gene>
<dbReference type="SUPFAM" id="SSF47384">
    <property type="entry name" value="Homodimeric domain of signal transducing histidine kinase"/>
    <property type="match status" value="1"/>
</dbReference>
<keyword evidence="8 12" id="KW-0418">Kinase</keyword>
<evidence type="ECO:0000256" key="1">
    <source>
        <dbReference type="ARBA" id="ARBA00000085"/>
    </source>
</evidence>